<dbReference type="InterPro" id="IPR015943">
    <property type="entry name" value="WD40/YVTN_repeat-like_dom_sf"/>
</dbReference>
<feature type="compositionally biased region" description="Low complexity" evidence="5">
    <location>
        <begin position="1"/>
        <end position="10"/>
    </location>
</feature>
<dbReference type="FunFam" id="2.130.10.10:FF:001083">
    <property type="entry name" value="Autophagy-related protein 18a isoform A"/>
    <property type="match status" value="1"/>
</dbReference>
<dbReference type="InterPro" id="IPR036322">
    <property type="entry name" value="WD40_repeat_dom_sf"/>
</dbReference>
<evidence type="ECO:0000256" key="1">
    <source>
        <dbReference type="ARBA" id="ARBA00004623"/>
    </source>
</evidence>
<reference evidence="6" key="1">
    <citation type="submission" date="2021-01" db="UniProtKB">
        <authorList>
            <consortium name="EnsemblPlants"/>
        </authorList>
    </citation>
    <scope>IDENTIFICATION</scope>
</reference>
<accession>A0A7N0U6E9</accession>
<evidence type="ECO:0008006" key="8">
    <source>
        <dbReference type="Google" id="ProtNLM"/>
    </source>
</evidence>
<evidence type="ECO:0000256" key="5">
    <source>
        <dbReference type="SAM" id="MobiDB-lite"/>
    </source>
</evidence>
<keyword evidence="7" id="KW-1185">Reference proteome</keyword>
<feature type="compositionally biased region" description="Pro residues" evidence="5">
    <location>
        <begin position="30"/>
        <end position="39"/>
    </location>
</feature>
<name>A0A7N0U6E9_KALFE</name>
<dbReference type="InterPro" id="IPR048720">
    <property type="entry name" value="PROPPIN"/>
</dbReference>
<evidence type="ECO:0000256" key="3">
    <source>
        <dbReference type="ARBA" id="ARBA00022737"/>
    </source>
</evidence>
<proteinExistence type="inferred from homology"/>
<dbReference type="GO" id="GO:0034045">
    <property type="term" value="C:phagophore assembly site membrane"/>
    <property type="evidence" value="ECO:0007669"/>
    <property type="project" value="UniProtKB-SubCell"/>
</dbReference>
<evidence type="ECO:0000256" key="2">
    <source>
        <dbReference type="ARBA" id="ARBA00022574"/>
    </source>
</evidence>
<sequence>MATTTAAASSSPPPPPQNPNFLSRSQPSPDTAPQPPPPASLSSSVPETLAPPSPDSSDYLSFSDLSTSTSACPDISAASDPPRSPDSAPALLHLSFNQDHACFAAATDHGFRIYNCDPFREIFRRDFATESGDGAGIGAVEMLFRCNILALVGGGPQPQYPTNKVMIWDDHQNRCIGELSFRSEVKAVRLRRDKIVVVLLQKIFVYNFSDLKLLHQIDTVPNPNGLCEISQVSGTLVLVCPGVQKGQVRIEHYGSKRTKFVTAHDSRIACLALTQDGRLLATSSSKGTLIRVFNTLDGSLLQEVRRGAHRAEIHSLAFSSTAQWLAVTSDKGTVHVFGLGVDTGSLANERPRTPEANPSSPSALSSLSFIKGVLPKYFSSEWSVAQFRLQEGCRYIVAFGQQKNTIVVVGMDGSFIRCEFDPVNGGEMTQIECLNFLKPEEETL</sequence>
<dbReference type="SUPFAM" id="SSF50978">
    <property type="entry name" value="WD40 repeat-like"/>
    <property type="match status" value="1"/>
</dbReference>
<dbReference type="Pfam" id="PF21032">
    <property type="entry name" value="PROPPIN"/>
    <property type="match status" value="1"/>
</dbReference>
<evidence type="ECO:0000256" key="4">
    <source>
        <dbReference type="ARBA" id="ARBA00025740"/>
    </source>
</evidence>
<dbReference type="PANTHER" id="PTHR11227">
    <property type="entry name" value="WD-REPEAT PROTEIN INTERACTING WITH PHOSPHOINOSIDES WIPI -RELATED"/>
    <property type="match status" value="1"/>
</dbReference>
<dbReference type="EnsemblPlants" id="Kaladp0055s0425.1.v1.1">
    <property type="protein sequence ID" value="Kaladp0055s0425.1.v1.1"/>
    <property type="gene ID" value="Kaladp0055s0425.v1.1"/>
</dbReference>
<feature type="region of interest" description="Disordered" evidence="5">
    <location>
        <begin position="1"/>
        <end position="63"/>
    </location>
</feature>
<dbReference type="InterPro" id="IPR001680">
    <property type="entry name" value="WD40_rpt"/>
</dbReference>
<evidence type="ECO:0000313" key="6">
    <source>
        <dbReference type="EnsemblPlants" id="Kaladp0055s0425.1.v1.1"/>
    </source>
</evidence>
<dbReference type="SMART" id="SM00320">
    <property type="entry name" value="WD40"/>
    <property type="match status" value="2"/>
</dbReference>
<evidence type="ECO:0000313" key="7">
    <source>
        <dbReference type="Proteomes" id="UP000594263"/>
    </source>
</evidence>
<dbReference type="OMA" id="YLNTQTH"/>
<comment type="subcellular location">
    <subcellularLocation>
        <location evidence="1">Preautophagosomal structure membrane</location>
        <topology evidence="1">Peripheral membrane protein</topology>
    </subcellularLocation>
</comment>
<dbReference type="Gramene" id="Kaladp0055s0425.1.v1.1">
    <property type="protein sequence ID" value="Kaladp0055s0425.1.v1.1"/>
    <property type="gene ID" value="Kaladp0055s0425.v1.1"/>
</dbReference>
<organism evidence="6 7">
    <name type="scientific">Kalanchoe fedtschenkoi</name>
    <name type="common">Lavender scallops</name>
    <name type="synonym">South American air plant</name>
    <dbReference type="NCBI Taxonomy" id="63787"/>
    <lineage>
        <taxon>Eukaryota</taxon>
        <taxon>Viridiplantae</taxon>
        <taxon>Streptophyta</taxon>
        <taxon>Embryophyta</taxon>
        <taxon>Tracheophyta</taxon>
        <taxon>Spermatophyta</taxon>
        <taxon>Magnoliopsida</taxon>
        <taxon>eudicotyledons</taxon>
        <taxon>Gunneridae</taxon>
        <taxon>Pentapetalae</taxon>
        <taxon>Saxifragales</taxon>
        <taxon>Crassulaceae</taxon>
        <taxon>Kalanchoe</taxon>
    </lineage>
</organism>
<dbReference type="Gene3D" id="2.130.10.10">
    <property type="entry name" value="YVTN repeat-like/Quinoprotein amine dehydrogenase"/>
    <property type="match status" value="1"/>
</dbReference>
<dbReference type="AlphaFoldDB" id="A0A7N0U6E9"/>
<keyword evidence="2" id="KW-0853">WD repeat</keyword>
<keyword evidence="3" id="KW-0677">Repeat</keyword>
<dbReference type="Proteomes" id="UP000594263">
    <property type="component" value="Unplaced"/>
</dbReference>
<protein>
    <recommendedName>
        <fullName evidence="8">Autophagy-related protein 18a</fullName>
    </recommendedName>
</protein>
<comment type="similarity">
    <text evidence="4">Belongs to the WD repeat PROPPIN family.</text>
</comment>
<feature type="region of interest" description="Disordered" evidence="5">
    <location>
        <begin position="71"/>
        <end position="90"/>
    </location>
</feature>